<comment type="subunit">
    <text evidence="1">Heterotrimer of A, B and C subunits.</text>
</comment>
<keyword evidence="3" id="KW-1185">Reference proteome</keyword>
<dbReference type="NCBIfam" id="TIGR00135">
    <property type="entry name" value="gatC"/>
    <property type="match status" value="1"/>
</dbReference>
<dbReference type="Pfam" id="PF02686">
    <property type="entry name" value="GatC"/>
    <property type="match status" value="1"/>
</dbReference>
<keyword evidence="1" id="KW-0648">Protein biosynthesis</keyword>
<protein>
    <recommendedName>
        <fullName evidence="1">Aspartyl/glutamyl-tRNA(Asn/Gln) amidotransferase subunit C</fullName>
        <shortName evidence="1">Asp/Glu-ADT subunit C</shortName>
        <ecNumber evidence="1">6.3.5.-</ecNumber>
    </recommendedName>
</protein>
<keyword evidence="1" id="KW-0547">Nucleotide-binding</keyword>
<dbReference type="EC" id="6.3.5.-" evidence="1"/>
<dbReference type="InterPro" id="IPR036113">
    <property type="entry name" value="Asp/Glu-ADT_sf_sub_c"/>
</dbReference>
<evidence type="ECO:0000313" key="3">
    <source>
        <dbReference type="Proteomes" id="UP000002875"/>
    </source>
</evidence>
<comment type="catalytic activity">
    <reaction evidence="1">
        <text>L-glutamyl-tRNA(Gln) + L-glutamine + ATP + H2O = L-glutaminyl-tRNA(Gln) + L-glutamate + ADP + phosphate + H(+)</text>
        <dbReference type="Rhea" id="RHEA:17521"/>
        <dbReference type="Rhea" id="RHEA-COMP:9681"/>
        <dbReference type="Rhea" id="RHEA-COMP:9684"/>
        <dbReference type="ChEBI" id="CHEBI:15377"/>
        <dbReference type="ChEBI" id="CHEBI:15378"/>
        <dbReference type="ChEBI" id="CHEBI:29985"/>
        <dbReference type="ChEBI" id="CHEBI:30616"/>
        <dbReference type="ChEBI" id="CHEBI:43474"/>
        <dbReference type="ChEBI" id="CHEBI:58359"/>
        <dbReference type="ChEBI" id="CHEBI:78520"/>
        <dbReference type="ChEBI" id="CHEBI:78521"/>
        <dbReference type="ChEBI" id="CHEBI:456216"/>
    </reaction>
</comment>
<proteinExistence type="inferred from homology"/>
<keyword evidence="1" id="KW-0067">ATP-binding</keyword>
<comment type="similarity">
    <text evidence="1">Belongs to the GatC family.</text>
</comment>
<reference evidence="2 3" key="1">
    <citation type="submission" date="2011-07" db="EMBL/GenBank/DDBJ databases">
        <title>The complete genome of chromosome of Emticicia oligotrophica DSM 17448.</title>
        <authorList>
            <consortium name="US DOE Joint Genome Institute (JGI-PGF)"/>
            <person name="Lucas S."/>
            <person name="Han J."/>
            <person name="Lapidus A."/>
            <person name="Bruce D."/>
            <person name="Goodwin L."/>
            <person name="Pitluck S."/>
            <person name="Peters L."/>
            <person name="Kyrpides N."/>
            <person name="Mavromatis K."/>
            <person name="Ivanova N."/>
            <person name="Ovchinnikova G."/>
            <person name="Teshima H."/>
            <person name="Detter J.C."/>
            <person name="Tapia R."/>
            <person name="Han C."/>
            <person name="Land M."/>
            <person name="Hauser L."/>
            <person name="Markowitz V."/>
            <person name="Cheng J.-F."/>
            <person name="Hugenholtz P."/>
            <person name="Woyke T."/>
            <person name="Wu D."/>
            <person name="Tindall B."/>
            <person name="Pomrenke H."/>
            <person name="Brambilla E."/>
            <person name="Klenk H.-P."/>
            <person name="Eisen J.A."/>
        </authorList>
    </citation>
    <scope>NUCLEOTIDE SEQUENCE [LARGE SCALE GENOMIC DNA]</scope>
    <source>
        <strain evidence="2 3">DSM 17448</strain>
    </source>
</reference>
<organism evidence="2 3">
    <name type="scientific">Emticicia oligotrophica (strain DSM 17448 / CIP 109782 / MTCC 6937 / GPTSA100-15)</name>
    <dbReference type="NCBI Taxonomy" id="929562"/>
    <lineage>
        <taxon>Bacteria</taxon>
        <taxon>Pseudomonadati</taxon>
        <taxon>Bacteroidota</taxon>
        <taxon>Cytophagia</taxon>
        <taxon>Cytophagales</taxon>
        <taxon>Leadbetterellaceae</taxon>
        <taxon>Emticicia</taxon>
    </lineage>
</organism>
<keyword evidence="1" id="KW-0436">Ligase</keyword>
<dbReference type="Gene3D" id="1.10.20.60">
    <property type="entry name" value="Glu-tRNAGln amidotransferase C subunit, N-terminal domain"/>
    <property type="match status" value="1"/>
</dbReference>
<dbReference type="InterPro" id="IPR003837">
    <property type="entry name" value="GatC"/>
</dbReference>
<dbReference type="HAMAP" id="MF_00122">
    <property type="entry name" value="GatC"/>
    <property type="match status" value="1"/>
</dbReference>
<name>A0ABM5MZU2_EMTOG</name>
<evidence type="ECO:0000256" key="1">
    <source>
        <dbReference type="HAMAP-Rule" id="MF_00122"/>
    </source>
</evidence>
<dbReference type="PANTHER" id="PTHR15004:SF0">
    <property type="entry name" value="GLUTAMYL-TRNA(GLN) AMIDOTRANSFERASE SUBUNIT C, MITOCHONDRIAL"/>
    <property type="match status" value="1"/>
</dbReference>
<comment type="function">
    <text evidence="1">Allows the formation of correctly charged Asn-tRNA(Asn) or Gln-tRNA(Gln) through the transamidation of misacylated Asp-tRNA(Asn) or Glu-tRNA(Gln) in organisms which lack either or both of asparaginyl-tRNA or glutaminyl-tRNA synthetases. The reaction takes place in the presence of glutamine and ATP through an activated phospho-Asp-tRNA(Asn) or phospho-Glu-tRNA(Gln).</text>
</comment>
<dbReference type="Proteomes" id="UP000002875">
    <property type="component" value="Chromosome"/>
</dbReference>
<dbReference type="EMBL" id="CP002961">
    <property type="protein sequence ID" value="AFK02713.1"/>
    <property type="molecule type" value="Genomic_DNA"/>
</dbReference>
<evidence type="ECO:0000313" key="2">
    <source>
        <dbReference type="EMBL" id="AFK02713.1"/>
    </source>
</evidence>
<dbReference type="SUPFAM" id="SSF141000">
    <property type="entry name" value="Glu-tRNAGln amidotransferase C subunit"/>
    <property type="match status" value="1"/>
</dbReference>
<sequence>MKINQKTVQNIAHLARLELSEQEEVKMVDDLSKILNWMDQLKELDTTDVVPLTHMSEEVNVFRDDVGVNALSREKGLKNAPSQDGEYFRVPKVIE</sequence>
<dbReference type="PANTHER" id="PTHR15004">
    <property type="entry name" value="GLUTAMYL-TRNA(GLN) AMIDOTRANSFERASE SUBUNIT C, MITOCHONDRIAL"/>
    <property type="match status" value="1"/>
</dbReference>
<comment type="catalytic activity">
    <reaction evidence="1">
        <text>L-aspartyl-tRNA(Asn) + L-glutamine + ATP + H2O = L-asparaginyl-tRNA(Asn) + L-glutamate + ADP + phosphate + 2 H(+)</text>
        <dbReference type="Rhea" id="RHEA:14513"/>
        <dbReference type="Rhea" id="RHEA-COMP:9674"/>
        <dbReference type="Rhea" id="RHEA-COMP:9677"/>
        <dbReference type="ChEBI" id="CHEBI:15377"/>
        <dbReference type="ChEBI" id="CHEBI:15378"/>
        <dbReference type="ChEBI" id="CHEBI:29985"/>
        <dbReference type="ChEBI" id="CHEBI:30616"/>
        <dbReference type="ChEBI" id="CHEBI:43474"/>
        <dbReference type="ChEBI" id="CHEBI:58359"/>
        <dbReference type="ChEBI" id="CHEBI:78515"/>
        <dbReference type="ChEBI" id="CHEBI:78516"/>
        <dbReference type="ChEBI" id="CHEBI:456216"/>
    </reaction>
</comment>
<gene>
    <name evidence="1" type="primary">gatC</name>
    <name evidence="2" type="ordered locus">Emtol_1567</name>
</gene>
<dbReference type="RefSeq" id="WP_015028413.1">
    <property type="nucleotide sequence ID" value="NC_018748.1"/>
</dbReference>
<accession>A0ABM5MZU2</accession>